<name>A0A1F8FS98_9BACT</name>
<dbReference type="PROSITE" id="PS51704">
    <property type="entry name" value="GP_PDE"/>
    <property type="match status" value="1"/>
</dbReference>
<gene>
    <name evidence="3" type="ORF">A3C81_00085</name>
</gene>
<dbReference type="Pfam" id="PF03009">
    <property type="entry name" value="GDPD"/>
    <property type="match status" value="1"/>
</dbReference>
<evidence type="ECO:0000256" key="1">
    <source>
        <dbReference type="SAM" id="SignalP"/>
    </source>
</evidence>
<keyword evidence="1" id="KW-0732">Signal</keyword>
<sequence length="284" mass="32169">MKKPIGMLFAITTFLFCASCSPHHVTIDQHNKWSTHRIASCIRDSQCHEKFVVAHRGLGLGAPENSKAAMRKAAGTVPIIEIDVRYSRDRKIFVLHDTKLDRTTTLSGFVHNKTSEELRAARLKNVETVPQFEELYRITQGKSVLDVDFKENAVEEIADWVAANGSFDDVIFFVNNTGEMQSAAKMKAKYPAMIVMVRVHNVPNDILIIERLFGYLPEIVQTNFPTEDNIDSIHKKGVKVFANALGVEFWIPLLKNCLMHKLIKSGVDLIQSDDPWFVMKNLDQ</sequence>
<dbReference type="SUPFAM" id="SSF51695">
    <property type="entry name" value="PLC-like phosphodiesterases"/>
    <property type="match status" value="1"/>
</dbReference>
<dbReference type="InterPro" id="IPR017946">
    <property type="entry name" value="PLC-like_Pdiesterase_TIM-brl"/>
</dbReference>
<proteinExistence type="predicted"/>
<evidence type="ECO:0000313" key="4">
    <source>
        <dbReference type="Proteomes" id="UP000177796"/>
    </source>
</evidence>
<dbReference type="PANTHER" id="PTHR46211:SF14">
    <property type="entry name" value="GLYCEROPHOSPHODIESTER PHOSPHODIESTERASE"/>
    <property type="match status" value="1"/>
</dbReference>
<dbReference type="GO" id="GO:0006629">
    <property type="term" value="P:lipid metabolic process"/>
    <property type="evidence" value="ECO:0007669"/>
    <property type="project" value="InterPro"/>
</dbReference>
<dbReference type="AlphaFoldDB" id="A0A1F8FS98"/>
<dbReference type="GO" id="GO:0008081">
    <property type="term" value="F:phosphoric diester hydrolase activity"/>
    <property type="evidence" value="ECO:0007669"/>
    <property type="project" value="InterPro"/>
</dbReference>
<dbReference type="Proteomes" id="UP000177796">
    <property type="component" value="Unassembled WGS sequence"/>
</dbReference>
<dbReference type="PANTHER" id="PTHR46211">
    <property type="entry name" value="GLYCEROPHOSPHORYL DIESTER PHOSPHODIESTERASE"/>
    <property type="match status" value="1"/>
</dbReference>
<protein>
    <recommendedName>
        <fullName evidence="2">GP-PDE domain-containing protein</fullName>
    </recommendedName>
</protein>
<accession>A0A1F8FS98</accession>
<dbReference type="Gene3D" id="3.20.20.190">
    <property type="entry name" value="Phosphatidylinositol (PI) phosphodiesterase"/>
    <property type="match status" value="1"/>
</dbReference>
<feature type="domain" description="GP-PDE" evidence="2">
    <location>
        <begin position="50"/>
        <end position="282"/>
    </location>
</feature>
<comment type="caution">
    <text evidence="3">The sequence shown here is derived from an EMBL/GenBank/DDBJ whole genome shotgun (WGS) entry which is preliminary data.</text>
</comment>
<organism evidence="3 4">
    <name type="scientific">Candidatus Yanofskybacteria bacterium RIFCSPHIGHO2_02_FULL_46_19</name>
    <dbReference type="NCBI Taxonomy" id="1802684"/>
    <lineage>
        <taxon>Bacteria</taxon>
        <taxon>Candidatus Yanofskyibacteriota</taxon>
    </lineage>
</organism>
<dbReference type="EMBL" id="MGJY01000024">
    <property type="protein sequence ID" value="OGN15912.1"/>
    <property type="molecule type" value="Genomic_DNA"/>
</dbReference>
<feature type="signal peptide" evidence="1">
    <location>
        <begin position="1"/>
        <end position="18"/>
    </location>
</feature>
<evidence type="ECO:0000313" key="3">
    <source>
        <dbReference type="EMBL" id="OGN15912.1"/>
    </source>
</evidence>
<dbReference type="InterPro" id="IPR030395">
    <property type="entry name" value="GP_PDE_dom"/>
</dbReference>
<feature type="chain" id="PRO_5009535571" description="GP-PDE domain-containing protein" evidence="1">
    <location>
        <begin position="19"/>
        <end position="284"/>
    </location>
</feature>
<evidence type="ECO:0000259" key="2">
    <source>
        <dbReference type="PROSITE" id="PS51704"/>
    </source>
</evidence>
<dbReference type="CDD" id="cd08566">
    <property type="entry name" value="GDPD_AtGDE_like"/>
    <property type="match status" value="1"/>
</dbReference>
<reference evidence="3 4" key="1">
    <citation type="journal article" date="2016" name="Nat. Commun.">
        <title>Thousands of microbial genomes shed light on interconnected biogeochemical processes in an aquifer system.</title>
        <authorList>
            <person name="Anantharaman K."/>
            <person name="Brown C.T."/>
            <person name="Hug L.A."/>
            <person name="Sharon I."/>
            <person name="Castelle C.J."/>
            <person name="Probst A.J."/>
            <person name="Thomas B.C."/>
            <person name="Singh A."/>
            <person name="Wilkins M.J."/>
            <person name="Karaoz U."/>
            <person name="Brodie E.L."/>
            <person name="Williams K.H."/>
            <person name="Hubbard S.S."/>
            <person name="Banfield J.F."/>
        </authorList>
    </citation>
    <scope>NUCLEOTIDE SEQUENCE [LARGE SCALE GENOMIC DNA]</scope>
</reference>